<keyword evidence="4 5" id="KW-0732">Signal</keyword>
<evidence type="ECO:0000313" key="6">
    <source>
        <dbReference type="EMBL" id="AEK81084.1"/>
    </source>
</evidence>
<proteinExistence type="inferred from homology"/>
<name>E0W5D4_PHYSO</name>
<comment type="domain">
    <text evidence="5">The RxLR-dEER motif acts to carry the protein into the host cell cytoplasm through binding to cell surface phosphatidylinositol-3-phosphate.</text>
</comment>
<dbReference type="OMA" id="REMPDEG"/>
<dbReference type="AlphaFoldDB" id="E0W5D4"/>
<dbReference type="InterPro" id="IPR031825">
    <property type="entry name" value="RXLR"/>
</dbReference>
<dbReference type="HOGENOM" id="CLU_1087647_0_0_1"/>
<dbReference type="EMBL" id="JN254271">
    <property type="protein sequence ID" value="AEK81084.1"/>
    <property type="molecule type" value="Genomic_DNA"/>
</dbReference>
<dbReference type="RefSeq" id="XP_009528913.1">
    <property type="nucleotide sequence ID" value="XM_009530618.1"/>
</dbReference>
<feature type="chain" id="PRO_5044953248" description="RxLR effector protein" evidence="5">
    <location>
        <begin position="18"/>
        <end position="258"/>
    </location>
</feature>
<accession>E0W5D4</accession>
<dbReference type="VEuPathDB" id="FungiDB:PHYSODRAFT_354752"/>
<comment type="function">
    <text evidence="5">Effector that suppresses plant defense responses during pathogen infection.</text>
</comment>
<organism evidence="6">
    <name type="scientific">Phytophthora sojae</name>
    <name type="common">Soybean stem and root rot agent</name>
    <name type="synonym">Phytophthora megasperma f. sp. glycines</name>
    <dbReference type="NCBI Taxonomy" id="67593"/>
    <lineage>
        <taxon>Eukaryota</taxon>
        <taxon>Sar</taxon>
        <taxon>Stramenopiles</taxon>
        <taxon>Oomycota</taxon>
        <taxon>Peronosporomycetes</taxon>
        <taxon>Peronosporales</taxon>
        <taxon>Peronosporaceae</taxon>
        <taxon>Phytophthora</taxon>
    </lineage>
</organism>
<evidence type="ECO:0000256" key="4">
    <source>
        <dbReference type="ARBA" id="ARBA00022729"/>
    </source>
</evidence>
<evidence type="ECO:0000256" key="2">
    <source>
        <dbReference type="ARBA" id="ARBA00010400"/>
    </source>
</evidence>
<keyword evidence="3 5" id="KW-0964">Secreted</keyword>
<evidence type="ECO:0000256" key="5">
    <source>
        <dbReference type="RuleBase" id="RU367124"/>
    </source>
</evidence>
<gene>
    <name evidence="6" type="primary">Avh</name>
</gene>
<reference evidence="6" key="1">
    <citation type="journal article" date="2011" name="Plant Cell">
        <title>Transcriptional programming and functional interactions within the Phytophthora sojae RXLR effector repertoire.</title>
        <authorList>
            <person name="Wang Q."/>
            <person name="Han C."/>
            <person name="Ferreira A.O."/>
            <person name="Yu X."/>
            <person name="Ye W."/>
            <person name="Tripathy S."/>
            <person name="Kale S.D."/>
            <person name="Gu B."/>
            <person name="Sheng Y."/>
            <person name="Sui Y."/>
            <person name="Wang X."/>
            <person name="Zhang Z."/>
            <person name="Cheng B."/>
            <person name="Dong S."/>
            <person name="Shan W."/>
            <person name="Zheng X."/>
            <person name="Dou D."/>
            <person name="Tyler B.M."/>
            <person name="Wang Y."/>
        </authorList>
    </citation>
    <scope>NUCLEOTIDE SEQUENCE</scope>
    <source>
        <strain evidence="6">P7076</strain>
    </source>
</reference>
<dbReference type="Pfam" id="PF16810">
    <property type="entry name" value="RXLR"/>
    <property type="match status" value="1"/>
</dbReference>
<evidence type="ECO:0000256" key="3">
    <source>
        <dbReference type="ARBA" id="ARBA00022525"/>
    </source>
</evidence>
<dbReference type="OrthoDB" id="93070at2759"/>
<comment type="similarity">
    <text evidence="2 5">Belongs to the RxLR effector family.</text>
</comment>
<feature type="signal peptide" evidence="5">
    <location>
        <begin position="1"/>
        <end position="17"/>
    </location>
</feature>
<sequence>MRSIFVVLLALAASVGASSVVTESNVATDHAIMNGPNHMVTKRLLRTETLPEEEEERANFEFVKKLKNLLKPKSVAQGVPAVIAKESQQLQAVAKESQQFRTVAQTLAMDKVKLPKGIKKMLDAQASTDDVAKALNIKHGEPIANLFRKEVLPTYVRYSELASKKTITPDIYGIGSLRKEFTDIELSAIINAGMKSSDELTFAAADRLRAGQFDDWLRQRTTPHDVYQLLRAGGKTISDADRVNWRKYLNKFNALHKG</sequence>
<comment type="subcellular location">
    <subcellularLocation>
        <location evidence="1 5">Secreted</location>
    </subcellularLocation>
</comment>
<evidence type="ECO:0000256" key="1">
    <source>
        <dbReference type="ARBA" id="ARBA00004613"/>
    </source>
</evidence>
<dbReference type="SMR" id="E0W5D4"/>
<protein>
    <recommendedName>
        <fullName evidence="5">RxLR effector protein</fullName>
    </recommendedName>
</protein>
<dbReference type="KEGG" id="psoj:PHYSODRAFT_354752"/>